<evidence type="ECO:0000256" key="3">
    <source>
        <dbReference type="ARBA" id="ARBA00023163"/>
    </source>
</evidence>
<keyword evidence="1" id="KW-0805">Transcription regulation</keyword>
<dbReference type="GO" id="GO:0006950">
    <property type="term" value="P:response to stress"/>
    <property type="evidence" value="ECO:0007669"/>
    <property type="project" value="TreeGrafter"/>
</dbReference>
<dbReference type="GO" id="GO:0003677">
    <property type="term" value="F:DNA binding"/>
    <property type="evidence" value="ECO:0007669"/>
    <property type="project" value="UniProtKB-KW"/>
</dbReference>
<dbReference type="PANTHER" id="PTHR33164:SF57">
    <property type="entry name" value="MARR-FAMILY TRANSCRIPTIONAL REGULATOR"/>
    <property type="match status" value="1"/>
</dbReference>
<dbReference type="InterPro" id="IPR036390">
    <property type="entry name" value="WH_DNA-bd_sf"/>
</dbReference>
<keyword evidence="3" id="KW-0804">Transcription</keyword>
<evidence type="ECO:0000256" key="2">
    <source>
        <dbReference type="ARBA" id="ARBA00023125"/>
    </source>
</evidence>
<dbReference type="PROSITE" id="PS01117">
    <property type="entry name" value="HTH_MARR_1"/>
    <property type="match status" value="1"/>
</dbReference>
<evidence type="ECO:0000256" key="1">
    <source>
        <dbReference type="ARBA" id="ARBA00023015"/>
    </source>
</evidence>
<dbReference type="InterPro" id="IPR023187">
    <property type="entry name" value="Tscrpt_reg_MarR-type_CS"/>
</dbReference>
<protein>
    <submittedName>
        <fullName evidence="5">MarR family transcriptional regulator</fullName>
    </submittedName>
</protein>
<evidence type="ECO:0000259" key="4">
    <source>
        <dbReference type="PROSITE" id="PS50995"/>
    </source>
</evidence>
<sequence length="104" mass="11232">MARLGPLGIVELAELAGRDYTTVSRQIAKLESLGLVARCPSPNDGRVRAAVITDQGQVMTDALDAARQKIIEELLAGWDAKEVGELARLLRKFADDALGWVKTS</sequence>
<dbReference type="PRINTS" id="PR00598">
    <property type="entry name" value="HTHMARR"/>
</dbReference>
<dbReference type="InterPro" id="IPR039422">
    <property type="entry name" value="MarR/SlyA-like"/>
</dbReference>
<dbReference type="AlphaFoldDB" id="A0A158IUM3"/>
<dbReference type="GO" id="GO:0003700">
    <property type="term" value="F:DNA-binding transcription factor activity"/>
    <property type="evidence" value="ECO:0007669"/>
    <property type="project" value="InterPro"/>
</dbReference>
<accession>A0A158IUM3</accession>
<dbReference type="InterPro" id="IPR036388">
    <property type="entry name" value="WH-like_DNA-bd_sf"/>
</dbReference>
<dbReference type="EMBL" id="FCOK02000062">
    <property type="protein sequence ID" value="SAL60354.1"/>
    <property type="molecule type" value="Genomic_DNA"/>
</dbReference>
<dbReference type="RefSeq" id="WP_331712704.1">
    <property type="nucleotide sequence ID" value="NZ_FCOK02000062.1"/>
</dbReference>
<keyword evidence="2" id="KW-0238">DNA-binding</keyword>
<name>A0A158IUM3_9BURK</name>
<dbReference type="Pfam" id="PF01047">
    <property type="entry name" value="MarR"/>
    <property type="match status" value="1"/>
</dbReference>
<evidence type="ECO:0000313" key="6">
    <source>
        <dbReference type="Proteomes" id="UP000054683"/>
    </source>
</evidence>
<dbReference type="SMART" id="SM00347">
    <property type="entry name" value="HTH_MARR"/>
    <property type="match status" value="1"/>
</dbReference>
<dbReference type="InterPro" id="IPR011991">
    <property type="entry name" value="ArsR-like_HTH"/>
</dbReference>
<organism evidence="5 6">
    <name type="scientific">Caballeronia udeis</name>
    <dbReference type="NCBI Taxonomy" id="1232866"/>
    <lineage>
        <taxon>Bacteria</taxon>
        <taxon>Pseudomonadati</taxon>
        <taxon>Pseudomonadota</taxon>
        <taxon>Betaproteobacteria</taxon>
        <taxon>Burkholderiales</taxon>
        <taxon>Burkholderiaceae</taxon>
        <taxon>Caballeronia</taxon>
    </lineage>
</organism>
<dbReference type="Proteomes" id="UP000054683">
    <property type="component" value="Unassembled WGS sequence"/>
</dbReference>
<dbReference type="PROSITE" id="PS50995">
    <property type="entry name" value="HTH_MARR_2"/>
    <property type="match status" value="1"/>
</dbReference>
<proteinExistence type="predicted"/>
<reference evidence="5 6" key="1">
    <citation type="submission" date="2016-01" db="EMBL/GenBank/DDBJ databases">
        <authorList>
            <person name="Oliw E.H."/>
        </authorList>
    </citation>
    <scope>NUCLEOTIDE SEQUENCE [LARGE SCALE GENOMIC DNA]</scope>
    <source>
        <strain evidence="5">LMG 27134</strain>
    </source>
</reference>
<evidence type="ECO:0000313" key="5">
    <source>
        <dbReference type="EMBL" id="SAL60354.1"/>
    </source>
</evidence>
<feature type="domain" description="HTH marR-type" evidence="4">
    <location>
        <begin position="1"/>
        <end position="95"/>
    </location>
</feature>
<dbReference type="PANTHER" id="PTHR33164">
    <property type="entry name" value="TRANSCRIPTIONAL REGULATOR, MARR FAMILY"/>
    <property type="match status" value="1"/>
</dbReference>
<dbReference type="SUPFAM" id="SSF46785">
    <property type="entry name" value="Winged helix' DNA-binding domain"/>
    <property type="match status" value="1"/>
</dbReference>
<dbReference type="Gene3D" id="1.10.10.10">
    <property type="entry name" value="Winged helix-like DNA-binding domain superfamily/Winged helix DNA-binding domain"/>
    <property type="match status" value="1"/>
</dbReference>
<gene>
    <name evidence="5" type="ORF">AWB69_06689</name>
</gene>
<dbReference type="InterPro" id="IPR000835">
    <property type="entry name" value="HTH_MarR-typ"/>
</dbReference>
<dbReference type="CDD" id="cd00090">
    <property type="entry name" value="HTH_ARSR"/>
    <property type="match status" value="1"/>
</dbReference>